<keyword evidence="1" id="KW-0732">Signal</keyword>
<reference evidence="4" key="1">
    <citation type="submission" date="2020-06" db="EMBL/GenBank/DDBJ databases">
        <title>Thalassolituus marinus alknpb1M-1, a hydrocarbon-degrading bacterium isolated from the deep-sea overlying water using an in-situ strategy from the South China Sea basin.</title>
        <authorList>
            <person name="Dong C."/>
            <person name="Chen Y."/>
            <person name="Shao Z."/>
        </authorList>
    </citation>
    <scope>NUCLEOTIDE SEQUENCE [LARGE SCALE GENOMIC DNA]</scope>
    <source>
        <strain evidence="4">alknpb1M-1</strain>
    </source>
</reference>
<gene>
    <name evidence="3" type="ORF">HUF19_05200</name>
</gene>
<evidence type="ECO:0000259" key="2">
    <source>
        <dbReference type="Pfam" id="PF19657"/>
    </source>
</evidence>
<proteinExistence type="predicted"/>
<evidence type="ECO:0000313" key="4">
    <source>
        <dbReference type="Proteomes" id="UP001065322"/>
    </source>
</evidence>
<dbReference type="EMBL" id="CP054475">
    <property type="protein sequence ID" value="UXD86877.1"/>
    <property type="molecule type" value="Genomic_DNA"/>
</dbReference>
<sequence length="154" mass="17055">MKKYSFLMLFYALCAHSEMALLDDEALSDQTGQTGITLSARAEFGTGTRISYNNTDASYVDPTEYWLVVDELTGAIEIKGLKLDLINDFGPTQNKSALQWTMPEEVIFDELKTEGIYVGPGRTVGASHQFIMGIEMDGELSMPAQTKINIFPVN</sequence>
<dbReference type="Proteomes" id="UP001065322">
    <property type="component" value="Chromosome"/>
</dbReference>
<accession>A0ABY6A898</accession>
<keyword evidence="4" id="KW-1185">Reference proteome</keyword>
<dbReference type="RefSeq" id="WP_260998804.1">
    <property type="nucleotide sequence ID" value="NZ_CP054475.1"/>
</dbReference>
<protein>
    <recommendedName>
        <fullName evidence="2">DUF6160 domain-containing protein</fullName>
    </recommendedName>
</protein>
<dbReference type="InterPro" id="IPR046158">
    <property type="entry name" value="DUF6160"/>
</dbReference>
<evidence type="ECO:0000313" key="3">
    <source>
        <dbReference type="EMBL" id="UXD86877.1"/>
    </source>
</evidence>
<feature type="domain" description="DUF6160" evidence="2">
    <location>
        <begin position="8"/>
        <end position="86"/>
    </location>
</feature>
<feature type="chain" id="PRO_5047509023" description="DUF6160 domain-containing protein" evidence="1">
    <location>
        <begin position="21"/>
        <end position="154"/>
    </location>
</feature>
<evidence type="ECO:0000256" key="1">
    <source>
        <dbReference type="SAM" id="SignalP"/>
    </source>
</evidence>
<organism evidence="3 4">
    <name type="scientific">Thalassolituus hydrocarboniclasticus</name>
    <dbReference type="NCBI Taxonomy" id="2742796"/>
    <lineage>
        <taxon>Bacteria</taxon>
        <taxon>Pseudomonadati</taxon>
        <taxon>Pseudomonadota</taxon>
        <taxon>Gammaproteobacteria</taxon>
        <taxon>Oceanospirillales</taxon>
        <taxon>Oceanospirillaceae</taxon>
        <taxon>Thalassolituus</taxon>
    </lineage>
</organism>
<name>A0ABY6A898_9GAMM</name>
<dbReference type="Pfam" id="PF19657">
    <property type="entry name" value="DUF6160"/>
    <property type="match status" value="1"/>
</dbReference>
<feature type="signal peptide" evidence="1">
    <location>
        <begin position="1"/>
        <end position="20"/>
    </location>
</feature>